<protein>
    <submittedName>
        <fullName evidence="12">Zinc import ATP-binding protein ZnuC</fullName>
    </submittedName>
</protein>
<dbReference type="RefSeq" id="WP_246135570.1">
    <property type="nucleotide sequence ID" value="NZ_BJZO01000104.1"/>
</dbReference>
<evidence type="ECO:0000256" key="7">
    <source>
        <dbReference type="ARBA" id="ARBA00022967"/>
    </source>
</evidence>
<keyword evidence="7" id="KW-1278">Translocase</keyword>
<dbReference type="PANTHER" id="PTHR42734:SF9">
    <property type="entry name" value="ZINC IMPORT ATP-BINDING PROTEIN ZNUC"/>
    <property type="match status" value="1"/>
</dbReference>
<dbReference type="GO" id="GO:0016887">
    <property type="term" value="F:ATP hydrolysis activity"/>
    <property type="evidence" value="ECO:0007669"/>
    <property type="project" value="InterPro"/>
</dbReference>
<keyword evidence="1" id="KW-0813">Transport</keyword>
<keyword evidence="9" id="KW-0472">Membrane</keyword>
<evidence type="ECO:0000259" key="11">
    <source>
        <dbReference type="PROSITE" id="PS50893"/>
    </source>
</evidence>
<keyword evidence="8" id="KW-0406">Ion transport</keyword>
<accession>A0A512HBB9</accession>
<dbReference type="Proteomes" id="UP000321567">
    <property type="component" value="Unassembled WGS sequence"/>
</dbReference>
<evidence type="ECO:0000313" key="13">
    <source>
        <dbReference type="Proteomes" id="UP000321567"/>
    </source>
</evidence>
<dbReference type="PANTHER" id="PTHR42734">
    <property type="entry name" value="METAL TRANSPORT SYSTEM ATP-BINDING PROTEIN TM_0124-RELATED"/>
    <property type="match status" value="1"/>
</dbReference>
<dbReference type="Pfam" id="PF00005">
    <property type="entry name" value="ABC_tran"/>
    <property type="match status" value="1"/>
</dbReference>
<evidence type="ECO:0000256" key="1">
    <source>
        <dbReference type="ARBA" id="ARBA00022448"/>
    </source>
</evidence>
<evidence type="ECO:0000256" key="9">
    <source>
        <dbReference type="ARBA" id="ARBA00023136"/>
    </source>
</evidence>
<keyword evidence="3" id="KW-0547">Nucleotide-binding</keyword>
<dbReference type="SMART" id="SM00382">
    <property type="entry name" value="AAA"/>
    <property type="match status" value="1"/>
</dbReference>
<keyword evidence="5 12" id="KW-0067">ATP-binding</keyword>
<dbReference type="InterPro" id="IPR003593">
    <property type="entry name" value="AAA+_ATPase"/>
</dbReference>
<organism evidence="12 13">
    <name type="scientific">Pararhodospirillum oryzae</name>
    <dbReference type="NCBI Taxonomy" id="478448"/>
    <lineage>
        <taxon>Bacteria</taxon>
        <taxon>Pseudomonadati</taxon>
        <taxon>Pseudomonadota</taxon>
        <taxon>Alphaproteobacteria</taxon>
        <taxon>Rhodospirillales</taxon>
        <taxon>Rhodospirillaceae</taxon>
        <taxon>Pararhodospirillum</taxon>
    </lineage>
</organism>
<feature type="region of interest" description="Disordered" evidence="10">
    <location>
        <begin position="247"/>
        <end position="270"/>
    </location>
</feature>
<evidence type="ECO:0000256" key="6">
    <source>
        <dbReference type="ARBA" id="ARBA00022906"/>
    </source>
</evidence>
<dbReference type="Gene3D" id="3.40.50.300">
    <property type="entry name" value="P-loop containing nucleotide triphosphate hydrolases"/>
    <property type="match status" value="1"/>
</dbReference>
<reference evidence="12 13" key="1">
    <citation type="submission" date="2019-07" db="EMBL/GenBank/DDBJ databases">
        <title>Whole genome shotgun sequence of Rhodospirillum oryzae NBRC 107573.</title>
        <authorList>
            <person name="Hosoyama A."/>
            <person name="Uohara A."/>
            <person name="Ohji S."/>
            <person name="Ichikawa N."/>
        </authorList>
    </citation>
    <scope>NUCLEOTIDE SEQUENCE [LARGE SCALE GENOMIC DNA]</scope>
    <source>
        <strain evidence="12 13">NBRC 107573</strain>
    </source>
</reference>
<gene>
    <name evidence="12" type="primary">znuC</name>
    <name evidence="12" type="ORF">ROR02_28690</name>
</gene>
<dbReference type="GO" id="GO:0006829">
    <property type="term" value="P:zinc ion transport"/>
    <property type="evidence" value="ECO:0007669"/>
    <property type="project" value="UniProtKB-KW"/>
</dbReference>
<keyword evidence="6" id="KW-0864">Zinc transport</keyword>
<keyword evidence="2" id="KW-1003">Cell membrane</keyword>
<dbReference type="GO" id="GO:0010043">
    <property type="term" value="P:response to zinc ion"/>
    <property type="evidence" value="ECO:0007669"/>
    <property type="project" value="TreeGrafter"/>
</dbReference>
<dbReference type="InterPro" id="IPR003439">
    <property type="entry name" value="ABC_transporter-like_ATP-bd"/>
</dbReference>
<evidence type="ECO:0000256" key="10">
    <source>
        <dbReference type="SAM" id="MobiDB-lite"/>
    </source>
</evidence>
<dbReference type="SUPFAM" id="SSF52540">
    <property type="entry name" value="P-loop containing nucleoside triphosphate hydrolases"/>
    <property type="match status" value="1"/>
</dbReference>
<dbReference type="InterPro" id="IPR017871">
    <property type="entry name" value="ABC_transporter-like_CS"/>
</dbReference>
<dbReference type="AlphaFoldDB" id="A0A512HBB9"/>
<evidence type="ECO:0000313" key="12">
    <source>
        <dbReference type="EMBL" id="GEO82738.1"/>
    </source>
</evidence>
<dbReference type="InterPro" id="IPR027417">
    <property type="entry name" value="P-loop_NTPase"/>
</dbReference>
<keyword evidence="4" id="KW-0862">Zinc</keyword>
<dbReference type="EMBL" id="BJZO01000104">
    <property type="protein sequence ID" value="GEO82738.1"/>
    <property type="molecule type" value="Genomic_DNA"/>
</dbReference>
<dbReference type="InterPro" id="IPR050153">
    <property type="entry name" value="Metal_Ion_Import_ABC"/>
</dbReference>
<evidence type="ECO:0000256" key="3">
    <source>
        <dbReference type="ARBA" id="ARBA00022741"/>
    </source>
</evidence>
<evidence type="ECO:0000256" key="4">
    <source>
        <dbReference type="ARBA" id="ARBA00022833"/>
    </source>
</evidence>
<evidence type="ECO:0000256" key="2">
    <source>
        <dbReference type="ARBA" id="ARBA00022475"/>
    </source>
</evidence>
<dbReference type="PROSITE" id="PS50893">
    <property type="entry name" value="ABC_TRANSPORTER_2"/>
    <property type="match status" value="1"/>
</dbReference>
<dbReference type="GO" id="GO:0005524">
    <property type="term" value="F:ATP binding"/>
    <property type="evidence" value="ECO:0007669"/>
    <property type="project" value="UniProtKB-KW"/>
</dbReference>
<dbReference type="PROSITE" id="PS00211">
    <property type="entry name" value="ABC_TRANSPORTER_1"/>
    <property type="match status" value="1"/>
</dbReference>
<feature type="domain" description="ABC transporter" evidence="11">
    <location>
        <begin position="19"/>
        <end position="234"/>
    </location>
</feature>
<name>A0A512HBB9_9PROT</name>
<sequence>MNSEPASVSPTPNPARPLVALHGVGVQGGGRWLVREISLAVHPGEIVTLIGPNGAGKTTVVKALLGLVPVSEGRIDRPQASRIGYVPQRLTLDPVIPLSVARLVSATRRAPRARIQAALDEAGVGALIDAPVRILSGGEFQRVLLARALLRDPALLVLDEPMQGVDFAGETALYDLLARVRTTRGCAIFMVSHDLHVVMAATDRVICLNGRICCSGSPRAVAELPTFQALFGARAASLALYPHSHHKEPSACDLPSPPADLPEGARSHHG</sequence>
<comment type="caution">
    <text evidence="12">The sequence shown here is derived from an EMBL/GenBank/DDBJ whole genome shotgun (WGS) entry which is preliminary data.</text>
</comment>
<proteinExistence type="predicted"/>
<evidence type="ECO:0000256" key="5">
    <source>
        <dbReference type="ARBA" id="ARBA00022840"/>
    </source>
</evidence>
<keyword evidence="13" id="KW-1185">Reference proteome</keyword>
<evidence type="ECO:0000256" key="8">
    <source>
        <dbReference type="ARBA" id="ARBA00023065"/>
    </source>
</evidence>